<evidence type="ECO:0008006" key="4">
    <source>
        <dbReference type="Google" id="ProtNLM"/>
    </source>
</evidence>
<proteinExistence type="predicted"/>
<evidence type="ECO:0000313" key="2">
    <source>
        <dbReference type="EMBL" id="RYU47362.1"/>
    </source>
</evidence>
<sequence length="191" mass="21522">MFFRVFFLAFIFTLTSCATTDPEPESKNTIESPDVNFIIGNVTSIYNIKLSVGNVDFENETFKEDWFSSLSYEYTKDKRYIVGTAKAGSYIGITSTKAQDASGTPLGTFTPCNKTLVFRLPYGGADVYVTDVNYEWNNVSISPIYSDQIEQAKKAFNTNNIIQARYLQLNADLYNDCETLNPNPVIMTRPI</sequence>
<comment type="caution">
    <text evidence="2">The sequence shown here is derived from an EMBL/GenBank/DDBJ whole genome shotgun (WGS) entry which is preliminary data.</text>
</comment>
<dbReference type="PROSITE" id="PS51257">
    <property type="entry name" value="PROKAR_LIPOPROTEIN"/>
    <property type="match status" value="1"/>
</dbReference>
<reference evidence="2 3" key="1">
    <citation type="submission" date="2019-02" db="EMBL/GenBank/DDBJ databases">
        <title>Genome sequences of Aliivibrio finisterrensis strains from farmed Atlantic salmon.</title>
        <authorList>
            <person name="Bowman J.P."/>
        </authorList>
    </citation>
    <scope>NUCLEOTIDE SEQUENCE [LARGE SCALE GENOMIC DNA]</scope>
    <source>
        <strain evidence="2 3">A32</strain>
    </source>
</reference>
<keyword evidence="1" id="KW-0732">Signal</keyword>
<dbReference type="RefSeq" id="WP_130043284.1">
    <property type="nucleotide sequence ID" value="NZ_SEZJ01000004.1"/>
</dbReference>
<dbReference type="GeneID" id="56274684"/>
<dbReference type="AlphaFoldDB" id="A0A4Q5KPC4"/>
<name>A0A4Q5KPC4_9GAMM</name>
<feature type="signal peptide" evidence="1">
    <location>
        <begin position="1"/>
        <end position="18"/>
    </location>
</feature>
<accession>A0A4Q5KPC4</accession>
<protein>
    <recommendedName>
        <fullName evidence="4">Lipoprotein</fullName>
    </recommendedName>
</protein>
<organism evidence="2 3">
    <name type="scientific">Aliivibrio finisterrensis</name>
    <dbReference type="NCBI Taxonomy" id="511998"/>
    <lineage>
        <taxon>Bacteria</taxon>
        <taxon>Pseudomonadati</taxon>
        <taxon>Pseudomonadota</taxon>
        <taxon>Gammaproteobacteria</taxon>
        <taxon>Vibrionales</taxon>
        <taxon>Vibrionaceae</taxon>
        <taxon>Aliivibrio</taxon>
    </lineage>
</organism>
<evidence type="ECO:0000313" key="3">
    <source>
        <dbReference type="Proteomes" id="UP000293465"/>
    </source>
</evidence>
<dbReference type="EMBL" id="SEZJ01000004">
    <property type="protein sequence ID" value="RYU47362.1"/>
    <property type="molecule type" value="Genomic_DNA"/>
</dbReference>
<gene>
    <name evidence="2" type="ORF">ERW49_06485</name>
</gene>
<evidence type="ECO:0000256" key="1">
    <source>
        <dbReference type="SAM" id="SignalP"/>
    </source>
</evidence>
<feature type="chain" id="PRO_5020597799" description="Lipoprotein" evidence="1">
    <location>
        <begin position="19"/>
        <end position="191"/>
    </location>
</feature>
<dbReference type="OrthoDB" id="5918256at2"/>
<dbReference type="Proteomes" id="UP000293465">
    <property type="component" value="Unassembled WGS sequence"/>
</dbReference>